<dbReference type="GO" id="GO:0005886">
    <property type="term" value="C:plasma membrane"/>
    <property type="evidence" value="ECO:0007669"/>
    <property type="project" value="TreeGrafter"/>
</dbReference>
<comment type="subcellular location">
    <subcellularLocation>
        <location evidence="1">Membrane</location>
        <topology evidence="1">Multi-pass membrane protein</topology>
    </subcellularLocation>
</comment>
<dbReference type="GO" id="GO:0005249">
    <property type="term" value="F:voltage-gated potassium channel activity"/>
    <property type="evidence" value="ECO:0007669"/>
    <property type="project" value="TreeGrafter"/>
</dbReference>
<dbReference type="InterPro" id="IPR018490">
    <property type="entry name" value="cNMP-bd_dom_sf"/>
</dbReference>
<dbReference type="InterPro" id="IPR000595">
    <property type="entry name" value="cNMP-bd_dom"/>
</dbReference>
<dbReference type="InterPro" id="IPR005821">
    <property type="entry name" value="Ion_trans_dom"/>
</dbReference>
<dbReference type="PROSITE" id="PS50042">
    <property type="entry name" value="CNMP_BINDING_3"/>
    <property type="match status" value="1"/>
</dbReference>
<dbReference type="InterPro" id="IPR050818">
    <property type="entry name" value="KCNH_animal-type"/>
</dbReference>
<accession>A0A7R9ZW14</accession>
<dbReference type="GO" id="GO:0042391">
    <property type="term" value="P:regulation of membrane potential"/>
    <property type="evidence" value="ECO:0007669"/>
    <property type="project" value="TreeGrafter"/>
</dbReference>
<reference evidence="9" key="1">
    <citation type="submission" date="2021-01" db="EMBL/GenBank/DDBJ databases">
        <authorList>
            <person name="Corre E."/>
            <person name="Pelletier E."/>
            <person name="Niang G."/>
            <person name="Scheremetjew M."/>
            <person name="Finn R."/>
            <person name="Kale V."/>
            <person name="Holt S."/>
            <person name="Cochrane G."/>
            <person name="Meng A."/>
            <person name="Brown T."/>
            <person name="Cohen L."/>
        </authorList>
    </citation>
    <scope>NUCLEOTIDE SEQUENCE</scope>
    <source>
        <strain evidence="9">Pbaha01</strain>
    </source>
</reference>
<evidence type="ECO:0000256" key="5">
    <source>
        <dbReference type="ARBA" id="ARBA00023065"/>
    </source>
</evidence>
<evidence type="ECO:0000259" key="8">
    <source>
        <dbReference type="PROSITE" id="PS50042"/>
    </source>
</evidence>
<feature type="domain" description="Cyclic nucleotide-binding" evidence="8">
    <location>
        <begin position="588"/>
        <end position="679"/>
    </location>
</feature>
<sequence length="790" mass="89455">MGAGPCGGDADEPWSEEKEEQQLDEERSCVLGRGNASDCGCSGAGERCPMPLSRPRALPGLDKRNEHLLGLQPGDVENSGSRSGIGKFRTCAKAVLFSTRLREVIEFKEEESSRQSEDNLPLRLPIAARDCCGEGPEIKRTASQQSLISCQSMRSVNTSQSTVSKLELLPVWMEDSADRTPKGKGSPHFRSNLSRSTSSFWYGGGVSEGSDKLVCLDEVCPKRCVFTPNSPFCILWDCWTALAVTYDVVMLPLVEAFSMKSLLLTAMESVTSWTWLADLLLSFLRGFVDSRQGTVEMRPRRVILHYLRTWFLLDALIVGLDFFVQWLQSVQQHSHEWLKFITLLRFLRMLRLLRVVRIIKVSARLTTLTESLENKMWLDCSEKLSVVFKILKQLAVLVVINHFIACGWYVLGTEVVEGWVPGHLASYSRDHSQPYLYSTAFHWSLTQFTPASMEVVPASTGERVFAVCVIFMGLVMFSSFVSSMTQSMTHLRQLSSNERQQSQSLRRYIAENNLSGELSSRIMSVIRAAKVKEGRMRLQICDVKAFKFLPRTLIGQLHMEVFAPVICMHPIFGELRTTDTNRFYRLCLEALEERTVTRSEEVFLLGSKGENMYFVTGGKLSYIHEYIADEEGPLMDEVLPGSRVSEIALWARWEHRGRLTAAAPSQLLRMSAQGFQTSIRTSTLTTELQLYARLFVANCARASGGAQLVSDLWGNDDEVQAIVRRVFQISHMCDQDLKINKALLKRHLAPEPPALARMRGAFEEWKAATRIQRRGCCRLYSWWRAQRRRL</sequence>
<keyword evidence="5" id="KW-0406">Ion transport</keyword>
<protein>
    <recommendedName>
        <fullName evidence="8">Cyclic nucleotide-binding domain-containing protein</fullName>
    </recommendedName>
</protein>
<evidence type="ECO:0000256" key="4">
    <source>
        <dbReference type="ARBA" id="ARBA00022989"/>
    </source>
</evidence>
<dbReference type="AlphaFoldDB" id="A0A7R9ZW14"/>
<evidence type="ECO:0000256" key="3">
    <source>
        <dbReference type="ARBA" id="ARBA00022692"/>
    </source>
</evidence>
<dbReference type="SUPFAM" id="SSF51206">
    <property type="entry name" value="cAMP-binding domain-like"/>
    <property type="match status" value="1"/>
</dbReference>
<evidence type="ECO:0000256" key="7">
    <source>
        <dbReference type="SAM" id="MobiDB-lite"/>
    </source>
</evidence>
<dbReference type="Gene3D" id="2.60.120.10">
    <property type="entry name" value="Jelly Rolls"/>
    <property type="match status" value="1"/>
</dbReference>
<evidence type="ECO:0000256" key="6">
    <source>
        <dbReference type="ARBA" id="ARBA00023136"/>
    </source>
</evidence>
<dbReference type="EMBL" id="HBEG01002442">
    <property type="protein sequence ID" value="CAD8345602.1"/>
    <property type="molecule type" value="Transcribed_RNA"/>
</dbReference>
<gene>
    <name evidence="9" type="ORF">PBAH0796_LOCUS1340</name>
</gene>
<keyword evidence="4" id="KW-1133">Transmembrane helix</keyword>
<dbReference type="SUPFAM" id="SSF81324">
    <property type="entry name" value="Voltage-gated potassium channels"/>
    <property type="match status" value="1"/>
</dbReference>
<keyword evidence="3" id="KW-0812">Transmembrane</keyword>
<dbReference type="Pfam" id="PF00520">
    <property type="entry name" value="Ion_trans"/>
    <property type="match status" value="1"/>
</dbReference>
<feature type="compositionally biased region" description="Acidic residues" evidence="7">
    <location>
        <begin position="9"/>
        <end position="19"/>
    </location>
</feature>
<dbReference type="InterPro" id="IPR014710">
    <property type="entry name" value="RmlC-like_jellyroll"/>
</dbReference>
<keyword evidence="2" id="KW-0813">Transport</keyword>
<evidence type="ECO:0000313" key="9">
    <source>
        <dbReference type="EMBL" id="CAD8345602.1"/>
    </source>
</evidence>
<dbReference type="PANTHER" id="PTHR10217">
    <property type="entry name" value="VOLTAGE AND LIGAND GATED POTASSIUM CHANNEL"/>
    <property type="match status" value="1"/>
</dbReference>
<evidence type="ECO:0000256" key="2">
    <source>
        <dbReference type="ARBA" id="ARBA00022448"/>
    </source>
</evidence>
<evidence type="ECO:0000256" key="1">
    <source>
        <dbReference type="ARBA" id="ARBA00004141"/>
    </source>
</evidence>
<name>A0A7R9ZW14_9DINO</name>
<organism evidence="9">
    <name type="scientific">Pyrodinium bahamense</name>
    <dbReference type="NCBI Taxonomy" id="73915"/>
    <lineage>
        <taxon>Eukaryota</taxon>
        <taxon>Sar</taxon>
        <taxon>Alveolata</taxon>
        <taxon>Dinophyceae</taxon>
        <taxon>Gonyaulacales</taxon>
        <taxon>Pyrocystaceae</taxon>
        <taxon>Pyrodinium</taxon>
    </lineage>
</organism>
<feature type="region of interest" description="Disordered" evidence="7">
    <location>
        <begin position="1"/>
        <end position="27"/>
    </location>
</feature>
<proteinExistence type="predicted"/>
<keyword evidence="6" id="KW-0472">Membrane</keyword>
<dbReference type="Gene3D" id="1.10.287.70">
    <property type="match status" value="1"/>
</dbReference>
<dbReference type="PANTHER" id="PTHR10217:SF435">
    <property type="entry name" value="POTASSIUM VOLTAGE-GATED CHANNEL PROTEIN EAG"/>
    <property type="match status" value="1"/>
</dbReference>